<dbReference type="EMBL" id="LITT01000010">
    <property type="protein sequence ID" value="OAA90729.1"/>
    <property type="molecule type" value="Genomic_DNA"/>
</dbReference>
<dbReference type="SUPFAM" id="SSF56281">
    <property type="entry name" value="Metallo-hydrolase/oxidoreductase"/>
    <property type="match status" value="1"/>
</dbReference>
<sequence>MTNYSLTSTKMLKASKKTKSTAILDKDMDSSNWDENSTPSVRIKWNGYAFNEIKLPNGKNIVIDPYYHNVDNKYILDKTKTAADIVDGCDYVLFTHTHFDHSQDFPYILKKYPRVPVVMPEAAISSFNYTYEIMSLNYNVQGVSNNDKLEFPDFTLETFFGKHTTRNYITEDPKTVPLYFGKDGKFDPLKLDFFETGTIILNYKITTKEGFTILIYGGQIPSDFRKYNYIGTNPDLMFYQMAANNLGDGSKLNIGNRENPVATMLGDFIASVNPKMALPYHQEKFSMNTLYSISKQCAKRANLKGTTTGFIAPETHKWYRFSKDSYGNINVTSVKK</sequence>
<dbReference type="RefSeq" id="WP_063554610.1">
    <property type="nucleotide sequence ID" value="NZ_LITT01000010.1"/>
</dbReference>
<protein>
    <submittedName>
        <fullName evidence="2">Metallo-beta-lactamase/flavodoxin domain-containing protein</fullName>
    </submittedName>
</protein>
<dbReference type="CDD" id="cd06262">
    <property type="entry name" value="metallo-hydrolase-like_MBL-fold"/>
    <property type="match status" value="1"/>
</dbReference>
<dbReference type="AlphaFoldDB" id="A0A162N9T7"/>
<evidence type="ECO:0000259" key="1">
    <source>
        <dbReference type="SMART" id="SM00849"/>
    </source>
</evidence>
<dbReference type="Pfam" id="PF00753">
    <property type="entry name" value="Lactamase_B"/>
    <property type="match status" value="1"/>
</dbReference>
<dbReference type="InterPro" id="IPR036866">
    <property type="entry name" value="RibonucZ/Hydroxyglut_hydro"/>
</dbReference>
<accession>A0A162N9T7</accession>
<dbReference type="OrthoDB" id="9805728at2"/>
<dbReference type="InterPro" id="IPR001279">
    <property type="entry name" value="Metallo-B-lactamas"/>
</dbReference>
<name>A0A162N9T7_9CLOT</name>
<dbReference type="Gene3D" id="3.60.15.10">
    <property type="entry name" value="Ribonuclease Z/Hydroxyacylglutathione hydrolase-like"/>
    <property type="match status" value="1"/>
</dbReference>
<dbReference type="SMART" id="SM00849">
    <property type="entry name" value="Lactamase_B"/>
    <property type="match status" value="1"/>
</dbReference>
<feature type="domain" description="Metallo-beta-lactamase" evidence="1">
    <location>
        <begin position="47"/>
        <end position="219"/>
    </location>
</feature>
<gene>
    <name evidence="2" type="ORF">WY13_01033</name>
</gene>
<proteinExistence type="predicted"/>
<organism evidence="2 3">
    <name type="scientific">Clostridium ljungdahlii</name>
    <dbReference type="NCBI Taxonomy" id="1538"/>
    <lineage>
        <taxon>Bacteria</taxon>
        <taxon>Bacillati</taxon>
        <taxon>Bacillota</taxon>
        <taxon>Clostridia</taxon>
        <taxon>Eubacteriales</taxon>
        <taxon>Clostridiaceae</taxon>
        <taxon>Clostridium</taxon>
    </lineage>
</organism>
<dbReference type="PANTHER" id="PTHR43546:SF3">
    <property type="entry name" value="UPF0173 METAL-DEPENDENT HYDROLASE MJ1163"/>
    <property type="match status" value="1"/>
</dbReference>
<evidence type="ECO:0000313" key="2">
    <source>
        <dbReference type="EMBL" id="OAA90729.1"/>
    </source>
</evidence>
<reference evidence="2 3" key="1">
    <citation type="journal article" date="2015" name="Biotechnol. Bioeng.">
        <title>Genome sequence and phenotypic characterization of Caulobacter segnis.</title>
        <authorList>
            <person name="Patel S."/>
            <person name="Fletcher B."/>
            <person name="Scott D.C."/>
            <person name="Ely B."/>
        </authorList>
    </citation>
    <scope>NUCLEOTIDE SEQUENCE [LARGE SCALE GENOMIC DNA]</scope>
    <source>
        <strain evidence="2 3">ERI-2</strain>
    </source>
</reference>
<dbReference type="InterPro" id="IPR050114">
    <property type="entry name" value="UPF0173_UPF0282_UlaG_hydrolase"/>
</dbReference>
<dbReference type="PANTHER" id="PTHR43546">
    <property type="entry name" value="UPF0173 METAL-DEPENDENT HYDROLASE MJ1163-RELATED"/>
    <property type="match status" value="1"/>
</dbReference>
<comment type="caution">
    <text evidence="2">The sequence shown here is derived from an EMBL/GenBank/DDBJ whole genome shotgun (WGS) entry which is preliminary data.</text>
</comment>
<dbReference type="PATRIC" id="fig|1538.10.peg.1540"/>
<evidence type="ECO:0000313" key="3">
    <source>
        <dbReference type="Proteomes" id="UP000077407"/>
    </source>
</evidence>
<dbReference type="Proteomes" id="UP000077407">
    <property type="component" value="Unassembled WGS sequence"/>
</dbReference>